<evidence type="ECO:0000313" key="1">
    <source>
        <dbReference type="EMBL" id="AJC70865.1"/>
    </source>
</evidence>
<gene>
    <name evidence="1" type="ORF">X802_00615</name>
</gene>
<dbReference type="RefSeq" id="WP_062370091.1">
    <property type="nucleotide sequence ID" value="NZ_CP007140.1"/>
</dbReference>
<dbReference type="AlphaFoldDB" id="A0A0X1KHX3"/>
<dbReference type="GeneID" id="27134166"/>
<proteinExistence type="predicted"/>
<dbReference type="Proteomes" id="UP000062043">
    <property type="component" value="Chromosome"/>
</dbReference>
<evidence type="ECO:0000313" key="2">
    <source>
        <dbReference type="Proteomes" id="UP000062043"/>
    </source>
</evidence>
<organism evidence="1 2">
    <name type="scientific">Thermococcus guaymasensis DSM 11113</name>
    <dbReference type="NCBI Taxonomy" id="1432656"/>
    <lineage>
        <taxon>Archaea</taxon>
        <taxon>Methanobacteriati</taxon>
        <taxon>Methanobacteriota</taxon>
        <taxon>Thermococci</taxon>
        <taxon>Thermococcales</taxon>
        <taxon>Thermococcaceae</taxon>
        <taxon>Thermococcus</taxon>
    </lineage>
</organism>
<keyword evidence="2" id="KW-1185">Reference proteome</keyword>
<dbReference type="OrthoDB" id="102547at2157"/>
<reference evidence="1 2" key="1">
    <citation type="submission" date="2014-01" db="EMBL/GenBank/DDBJ databases">
        <title>Genome sequencing of Thermococcus guaymasensis.</title>
        <authorList>
            <person name="Zhang X."/>
            <person name="Alvare G."/>
            <person name="Fristensky B."/>
            <person name="Chen L."/>
            <person name="Suen T."/>
            <person name="Chen Q."/>
            <person name="Ma K."/>
        </authorList>
    </citation>
    <scope>NUCLEOTIDE SEQUENCE [LARGE SCALE GENOMIC DNA]</scope>
    <source>
        <strain evidence="1 2">DSM 11113</strain>
    </source>
</reference>
<sequence length="104" mass="11745">MLVRGKVVGKEGTARFEVKKSKKGISLRVEFPDGEPIDYSLDCPCLEPLELLGLLLPAIEERLGEIETVLVEEAVEDRKSFLDGLRKVFQRKHGKRFIGQSFKS</sequence>
<accession>A0A0X1KHX3</accession>
<dbReference type="PATRIC" id="fig|1432656.3.peg.120"/>
<name>A0A0X1KHX3_9EURY</name>
<dbReference type="KEGG" id="tgy:X802_00615"/>
<dbReference type="EMBL" id="CP007140">
    <property type="protein sequence ID" value="AJC70865.1"/>
    <property type="molecule type" value="Genomic_DNA"/>
</dbReference>
<dbReference type="STRING" id="1432656.X802_00615"/>
<protein>
    <submittedName>
        <fullName evidence="1">Uncharacterized protein</fullName>
    </submittedName>
</protein>